<name>A0ABT5E585_9BACT</name>
<feature type="transmembrane region" description="Helical" evidence="1">
    <location>
        <begin position="178"/>
        <end position="197"/>
    </location>
</feature>
<feature type="transmembrane region" description="Helical" evidence="1">
    <location>
        <begin position="57"/>
        <end position="86"/>
    </location>
</feature>
<evidence type="ECO:0000313" key="3">
    <source>
        <dbReference type="Proteomes" id="UP001221686"/>
    </source>
</evidence>
<evidence type="ECO:0000313" key="2">
    <source>
        <dbReference type="EMBL" id="MDC0720504.1"/>
    </source>
</evidence>
<feature type="transmembrane region" description="Helical" evidence="1">
    <location>
        <begin position="227"/>
        <end position="250"/>
    </location>
</feature>
<reference evidence="2 3" key="1">
    <citation type="submission" date="2022-11" db="EMBL/GenBank/DDBJ databases">
        <title>Minimal conservation of predation-associated metabolite biosynthetic gene clusters underscores biosynthetic potential of Myxococcota including descriptions for ten novel species: Archangium lansinium sp. nov., Myxococcus landrumus sp. nov., Nannocystis bai.</title>
        <authorList>
            <person name="Ahearne A."/>
            <person name="Stevens C."/>
            <person name="Dowd S."/>
        </authorList>
    </citation>
    <scope>NUCLEOTIDE SEQUENCE [LARGE SCALE GENOMIC DNA]</scope>
    <source>
        <strain evidence="2 3">BB15-2</strain>
    </source>
</reference>
<accession>A0ABT5E585</accession>
<keyword evidence="1" id="KW-1133">Transmembrane helix</keyword>
<sequence>MTRLQWLDYRAALGERKTYVAAALMIYAVLAVPLLLAEPPPHVREVIAAWLADEDPFALFMFVWIDLVMNKVIAFVPVILASGVVLRERDTRVLGLLAAKPLTLGRYFVIRTVSACAVMLTLYAVTQVPAVAWFHGQIAGFRAGTFLAAMGLHACAAVFATAFAATVMVAVGRRGAGALVAWMLLGVMVGLALVGFYQPDWYALTLANPLTLGTLAMGNLQQLSPAVLLPPMLALLAWTAVTIAAGARLVRKMEV</sequence>
<dbReference type="EMBL" id="JAQNDL010000003">
    <property type="protein sequence ID" value="MDC0720504.1"/>
    <property type="molecule type" value="Genomic_DNA"/>
</dbReference>
<gene>
    <name evidence="2" type="ORF">POL25_26615</name>
</gene>
<keyword evidence="1" id="KW-0812">Transmembrane</keyword>
<feature type="transmembrane region" description="Helical" evidence="1">
    <location>
        <begin position="107"/>
        <end position="126"/>
    </location>
</feature>
<feature type="transmembrane region" description="Helical" evidence="1">
    <location>
        <begin position="20"/>
        <end position="37"/>
    </location>
</feature>
<keyword evidence="3" id="KW-1185">Reference proteome</keyword>
<proteinExistence type="predicted"/>
<dbReference type="RefSeq" id="WP_272089012.1">
    <property type="nucleotide sequence ID" value="NZ_JAQNDL010000003.1"/>
</dbReference>
<organism evidence="2 3">
    <name type="scientific">Nannocystis bainbridge</name>
    <dbReference type="NCBI Taxonomy" id="2995303"/>
    <lineage>
        <taxon>Bacteria</taxon>
        <taxon>Pseudomonadati</taxon>
        <taxon>Myxococcota</taxon>
        <taxon>Polyangia</taxon>
        <taxon>Nannocystales</taxon>
        <taxon>Nannocystaceae</taxon>
        <taxon>Nannocystis</taxon>
    </lineage>
</organism>
<dbReference type="Proteomes" id="UP001221686">
    <property type="component" value="Unassembled WGS sequence"/>
</dbReference>
<feature type="transmembrane region" description="Helical" evidence="1">
    <location>
        <begin position="146"/>
        <end position="171"/>
    </location>
</feature>
<comment type="caution">
    <text evidence="2">The sequence shown here is derived from an EMBL/GenBank/DDBJ whole genome shotgun (WGS) entry which is preliminary data.</text>
</comment>
<protein>
    <recommendedName>
        <fullName evidence="4">ABC-2 type transport system permease protein</fullName>
    </recommendedName>
</protein>
<keyword evidence="1" id="KW-0472">Membrane</keyword>
<evidence type="ECO:0008006" key="4">
    <source>
        <dbReference type="Google" id="ProtNLM"/>
    </source>
</evidence>
<evidence type="ECO:0000256" key="1">
    <source>
        <dbReference type="SAM" id="Phobius"/>
    </source>
</evidence>